<dbReference type="GO" id="GO:0006825">
    <property type="term" value="P:copper ion transport"/>
    <property type="evidence" value="ECO:0007669"/>
    <property type="project" value="InterPro"/>
</dbReference>
<evidence type="ECO:0000259" key="2">
    <source>
        <dbReference type="PROSITE" id="PS50846"/>
    </source>
</evidence>
<dbReference type="GO" id="GO:0005507">
    <property type="term" value="F:copper ion binding"/>
    <property type="evidence" value="ECO:0007669"/>
    <property type="project" value="InterPro"/>
</dbReference>
<dbReference type="PRINTS" id="PR00944">
    <property type="entry name" value="CUEXPORT"/>
</dbReference>
<feature type="domain" description="HMA" evidence="2">
    <location>
        <begin position="3"/>
        <end position="68"/>
    </location>
</feature>
<evidence type="ECO:0000313" key="3">
    <source>
        <dbReference type="EMBL" id="MBB4133524.1"/>
    </source>
</evidence>
<dbReference type="EMBL" id="JACIFP010000001">
    <property type="protein sequence ID" value="MBB4133524.1"/>
    <property type="molecule type" value="Genomic_DNA"/>
</dbReference>
<gene>
    <name evidence="3" type="ORF">BKA16_000076</name>
</gene>
<dbReference type="AlphaFoldDB" id="A0A840ET40"/>
<evidence type="ECO:0000313" key="4">
    <source>
        <dbReference type="Proteomes" id="UP000551501"/>
    </source>
</evidence>
<accession>A0A840ET40</accession>
<dbReference type="SUPFAM" id="SSF55008">
    <property type="entry name" value="HMA, heavy metal-associated domain"/>
    <property type="match status" value="1"/>
</dbReference>
<dbReference type="CDD" id="cd00371">
    <property type="entry name" value="HMA"/>
    <property type="match status" value="1"/>
</dbReference>
<sequence>MSELTTITVDGMTCGHCAASVREEIGEIAGVTDVAVDVESGRVDITSDAALDDTAVTAAVVEAGYTVR</sequence>
<dbReference type="InterPro" id="IPR036163">
    <property type="entry name" value="HMA_dom_sf"/>
</dbReference>
<reference evidence="3 4" key="1">
    <citation type="submission" date="2020-08" db="EMBL/GenBank/DDBJ databases">
        <title>Sequencing the genomes of 1000 actinobacteria strains.</title>
        <authorList>
            <person name="Klenk H.-P."/>
        </authorList>
    </citation>
    <scope>NUCLEOTIDE SEQUENCE [LARGE SCALE GENOMIC DNA]</scope>
    <source>
        <strain evidence="3 4">DSM 45298</strain>
    </source>
</reference>
<dbReference type="Proteomes" id="UP000551501">
    <property type="component" value="Unassembled WGS sequence"/>
</dbReference>
<evidence type="ECO:0000256" key="1">
    <source>
        <dbReference type="ARBA" id="ARBA00022723"/>
    </source>
</evidence>
<proteinExistence type="predicted"/>
<dbReference type="PROSITE" id="PS01047">
    <property type="entry name" value="HMA_1"/>
    <property type="match status" value="1"/>
</dbReference>
<protein>
    <submittedName>
        <fullName evidence="3">Copper ion binding protein</fullName>
    </submittedName>
</protein>
<dbReference type="RefSeq" id="WP_183368706.1">
    <property type="nucleotide sequence ID" value="NZ_BAABHL010000111.1"/>
</dbReference>
<dbReference type="InterPro" id="IPR017969">
    <property type="entry name" value="Heavy-metal-associated_CS"/>
</dbReference>
<dbReference type="PROSITE" id="PS50846">
    <property type="entry name" value="HMA_2"/>
    <property type="match status" value="1"/>
</dbReference>
<dbReference type="Pfam" id="PF00403">
    <property type="entry name" value="HMA"/>
    <property type="match status" value="1"/>
</dbReference>
<keyword evidence="1" id="KW-0479">Metal-binding</keyword>
<comment type="caution">
    <text evidence="3">The sequence shown here is derived from an EMBL/GenBank/DDBJ whole genome shotgun (WGS) entry which is preliminary data.</text>
</comment>
<dbReference type="InterPro" id="IPR006121">
    <property type="entry name" value="HMA_dom"/>
</dbReference>
<dbReference type="InterPro" id="IPR000428">
    <property type="entry name" value="Cu-bd"/>
</dbReference>
<name>A0A840ET40_9ACTN</name>
<organism evidence="3 4">
    <name type="scientific">Gordonia humi</name>
    <dbReference type="NCBI Taxonomy" id="686429"/>
    <lineage>
        <taxon>Bacteria</taxon>
        <taxon>Bacillati</taxon>
        <taxon>Actinomycetota</taxon>
        <taxon>Actinomycetes</taxon>
        <taxon>Mycobacteriales</taxon>
        <taxon>Gordoniaceae</taxon>
        <taxon>Gordonia</taxon>
    </lineage>
</organism>
<dbReference type="Gene3D" id="3.30.70.100">
    <property type="match status" value="1"/>
</dbReference>
<keyword evidence="4" id="KW-1185">Reference proteome</keyword>